<proteinExistence type="predicted"/>
<dbReference type="Gene3D" id="3.60.10.10">
    <property type="entry name" value="Endonuclease/exonuclease/phosphatase"/>
    <property type="match status" value="1"/>
</dbReference>
<dbReference type="GO" id="GO:0006281">
    <property type="term" value="P:DNA repair"/>
    <property type="evidence" value="ECO:0007669"/>
    <property type="project" value="UniProtKB-KW"/>
</dbReference>
<evidence type="ECO:0000256" key="5">
    <source>
        <dbReference type="ARBA" id="ARBA00022763"/>
    </source>
</evidence>
<evidence type="ECO:0000256" key="1">
    <source>
        <dbReference type="ARBA" id="ARBA00001936"/>
    </source>
</evidence>
<evidence type="ECO:0000256" key="4">
    <source>
        <dbReference type="ARBA" id="ARBA00022723"/>
    </source>
</evidence>
<organism evidence="11 12">
    <name type="scientific">Marseilla massiliensis</name>
    <dbReference type="NCBI Taxonomy" id="1841864"/>
    <lineage>
        <taxon>Bacteria</taxon>
        <taxon>Pseudomonadati</taxon>
        <taxon>Bacteroidota</taxon>
        <taxon>Bacteroidia</taxon>
        <taxon>Bacteroidales</taxon>
        <taxon>Prevotellaceae</taxon>
        <taxon>Marseilla</taxon>
    </lineage>
</organism>
<keyword evidence="5" id="KW-0227">DNA damage</keyword>
<feature type="domain" description="Endonuclease/exonuclease/phosphatase" evidence="10">
    <location>
        <begin position="104"/>
        <end position="350"/>
    </location>
</feature>
<dbReference type="Proteomes" id="UP000764045">
    <property type="component" value="Unassembled WGS sequence"/>
</dbReference>
<protein>
    <submittedName>
        <fullName evidence="11">Endonuclease/exonuclease/phosphatase family protein</fullName>
    </submittedName>
</protein>
<name>A0A938WPV6_9BACT</name>
<dbReference type="GO" id="GO:0046872">
    <property type="term" value="F:metal ion binding"/>
    <property type="evidence" value="ECO:0007669"/>
    <property type="project" value="UniProtKB-KW"/>
</dbReference>
<evidence type="ECO:0000259" key="10">
    <source>
        <dbReference type="Pfam" id="PF03372"/>
    </source>
</evidence>
<dbReference type="SUPFAM" id="SSF56219">
    <property type="entry name" value="DNase I-like"/>
    <property type="match status" value="1"/>
</dbReference>
<evidence type="ECO:0000256" key="7">
    <source>
        <dbReference type="ARBA" id="ARBA00022842"/>
    </source>
</evidence>
<evidence type="ECO:0000256" key="9">
    <source>
        <dbReference type="SAM" id="Phobius"/>
    </source>
</evidence>
<evidence type="ECO:0000256" key="8">
    <source>
        <dbReference type="ARBA" id="ARBA00023204"/>
    </source>
</evidence>
<dbReference type="InterPro" id="IPR051547">
    <property type="entry name" value="TDP2-like"/>
</dbReference>
<keyword evidence="6" id="KW-0378">Hydrolase</keyword>
<feature type="transmembrane region" description="Helical" evidence="9">
    <location>
        <begin position="12"/>
        <end position="28"/>
    </location>
</feature>
<keyword evidence="3" id="KW-0540">Nuclease</keyword>
<feature type="transmembrane region" description="Helical" evidence="9">
    <location>
        <begin position="40"/>
        <end position="63"/>
    </location>
</feature>
<evidence type="ECO:0000256" key="2">
    <source>
        <dbReference type="ARBA" id="ARBA00001946"/>
    </source>
</evidence>
<comment type="cofactor">
    <cofactor evidence="1">
        <name>Mn(2+)</name>
        <dbReference type="ChEBI" id="CHEBI:29035"/>
    </cofactor>
</comment>
<keyword evidence="9" id="KW-0472">Membrane</keyword>
<dbReference type="PANTHER" id="PTHR15822:SF4">
    <property type="entry name" value="TYROSYL-DNA PHOSPHODIESTERASE 2"/>
    <property type="match status" value="1"/>
</dbReference>
<keyword evidence="7" id="KW-0460">Magnesium</keyword>
<feature type="transmembrane region" description="Helical" evidence="9">
    <location>
        <begin position="70"/>
        <end position="88"/>
    </location>
</feature>
<keyword evidence="4" id="KW-0479">Metal-binding</keyword>
<dbReference type="GO" id="GO:0004519">
    <property type="term" value="F:endonuclease activity"/>
    <property type="evidence" value="ECO:0007669"/>
    <property type="project" value="UniProtKB-KW"/>
</dbReference>
<sequence>MLKQLKTFTTNMIAGANIATGIIMWLVGFSDYANPATHPYIATAGLVFPVLLAINLAFLVFWLVFKWKMAVIPIAAYAAAIVPIRIYMPINPASEPPQGAIKVLSYNVKNYSGLPGHDRPYDDMVDYISRSKADIVCFQEDVDGSGKMKPRMDSLYAHTDTTYVGDEARRSNALGIYTRFPILRKERIEYESTGNGSVAYYLRIGRDTVLVINNHFESNHLDPDERQRYKDMLKGEMAQDTARAESKKLIKKLGDAARIRARQTDAVYAYIKSHANYPTILCGDFNDTPISYTRRMMAKDLTDCYVATGRGIGLSYNQKGFYVRIDNIMCSSHFKPFGCKVDSKIKASDHYPIYCWLKMK</sequence>
<keyword evidence="9" id="KW-1133">Transmembrane helix</keyword>
<comment type="caution">
    <text evidence="11">The sequence shown here is derived from an EMBL/GenBank/DDBJ whole genome shotgun (WGS) entry which is preliminary data.</text>
</comment>
<evidence type="ECO:0000313" key="12">
    <source>
        <dbReference type="Proteomes" id="UP000764045"/>
    </source>
</evidence>
<dbReference type="EMBL" id="JACJJL010000030">
    <property type="protein sequence ID" value="MBM6662803.1"/>
    <property type="molecule type" value="Genomic_DNA"/>
</dbReference>
<accession>A0A938WPV6</accession>
<evidence type="ECO:0000256" key="3">
    <source>
        <dbReference type="ARBA" id="ARBA00022722"/>
    </source>
</evidence>
<gene>
    <name evidence="11" type="ORF">H6B30_13805</name>
</gene>
<dbReference type="InterPro" id="IPR005135">
    <property type="entry name" value="Endo/exonuclease/phosphatase"/>
</dbReference>
<dbReference type="RefSeq" id="WP_205111577.1">
    <property type="nucleotide sequence ID" value="NZ_JACJJL010000030.1"/>
</dbReference>
<dbReference type="PANTHER" id="PTHR15822">
    <property type="entry name" value="TRAF AND TNF RECEPTOR-ASSOCIATED PROTEIN"/>
    <property type="match status" value="1"/>
</dbReference>
<reference evidence="11 12" key="1">
    <citation type="journal article" date="2021" name="Sci. Rep.">
        <title>The distribution of antibiotic resistance genes in chicken gut microbiota commensals.</title>
        <authorList>
            <person name="Juricova H."/>
            <person name="Matiasovicova J."/>
            <person name="Kubasova T."/>
            <person name="Cejkova D."/>
            <person name="Rychlik I."/>
        </authorList>
    </citation>
    <scope>NUCLEOTIDE SEQUENCE [LARGE SCALE GENOMIC DNA]</scope>
    <source>
        <strain evidence="11 12">An819</strain>
    </source>
</reference>
<dbReference type="Pfam" id="PF03372">
    <property type="entry name" value="Exo_endo_phos"/>
    <property type="match status" value="1"/>
</dbReference>
<dbReference type="GO" id="GO:0016787">
    <property type="term" value="F:hydrolase activity"/>
    <property type="evidence" value="ECO:0007669"/>
    <property type="project" value="UniProtKB-KW"/>
</dbReference>
<keyword evidence="12" id="KW-1185">Reference proteome</keyword>
<dbReference type="CDD" id="cd09084">
    <property type="entry name" value="EEP-2"/>
    <property type="match status" value="1"/>
</dbReference>
<evidence type="ECO:0000313" key="11">
    <source>
        <dbReference type="EMBL" id="MBM6662803.1"/>
    </source>
</evidence>
<dbReference type="InterPro" id="IPR036691">
    <property type="entry name" value="Endo/exonu/phosph_ase_sf"/>
</dbReference>
<evidence type="ECO:0000256" key="6">
    <source>
        <dbReference type="ARBA" id="ARBA00022801"/>
    </source>
</evidence>
<comment type="cofactor">
    <cofactor evidence="2">
        <name>Mg(2+)</name>
        <dbReference type="ChEBI" id="CHEBI:18420"/>
    </cofactor>
</comment>
<keyword evidence="9" id="KW-0812">Transmembrane</keyword>
<keyword evidence="11" id="KW-0255">Endonuclease</keyword>
<dbReference type="AlphaFoldDB" id="A0A938WPV6"/>
<keyword evidence="8" id="KW-0234">DNA repair</keyword>